<gene>
    <name evidence="1" type="ORF">PENSUB_4588</name>
</gene>
<accession>A0A1Q5UBY5</accession>
<comment type="caution">
    <text evidence="1">The sequence shown here is derived from an EMBL/GenBank/DDBJ whole genome shotgun (WGS) entry which is preliminary data.</text>
</comment>
<proteinExistence type="predicted"/>
<dbReference type="AlphaFoldDB" id="A0A1Q5UBY5"/>
<dbReference type="EMBL" id="MNBE01000412">
    <property type="protein sequence ID" value="OKP09998.1"/>
    <property type="molecule type" value="Genomic_DNA"/>
</dbReference>
<dbReference type="Proteomes" id="UP000186955">
    <property type="component" value="Unassembled WGS sequence"/>
</dbReference>
<keyword evidence="2" id="KW-1185">Reference proteome</keyword>
<sequence>MLSGTLVNPDYELALSNISKKAGLVDSLRNIDSSVCVVHVLCGLCASSDVNRGRGVLSTKNQPHRQNS</sequence>
<reference evidence="1 2" key="1">
    <citation type="submission" date="2016-10" db="EMBL/GenBank/DDBJ databases">
        <title>Genome sequence of the ascomycete fungus Penicillium subrubescens.</title>
        <authorList>
            <person name="De Vries R.P."/>
            <person name="Peng M."/>
            <person name="Dilokpimol A."/>
            <person name="Hilden K."/>
            <person name="Makela M.R."/>
            <person name="Grigoriev I."/>
            <person name="Riley R."/>
            <person name="Granchi Z."/>
        </authorList>
    </citation>
    <scope>NUCLEOTIDE SEQUENCE [LARGE SCALE GENOMIC DNA]</scope>
    <source>
        <strain evidence="1 2">CBS 132785</strain>
    </source>
</reference>
<protein>
    <submittedName>
        <fullName evidence="1">Uncharacterized protein</fullName>
    </submittedName>
</protein>
<evidence type="ECO:0000313" key="1">
    <source>
        <dbReference type="EMBL" id="OKP09998.1"/>
    </source>
</evidence>
<organism evidence="1 2">
    <name type="scientific">Penicillium subrubescens</name>
    <dbReference type="NCBI Taxonomy" id="1316194"/>
    <lineage>
        <taxon>Eukaryota</taxon>
        <taxon>Fungi</taxon>
        <taxon>Dikarya</taxon>
        <taxon>Ascomycota</taxon>
        <taxon>Pezizomycotina</taxon>
        <taxon>Eurotiomycetes</taxon>
        <taxon>Eurotiomycetidae</taxon>
        <taxon>Eurotiales</taxon>
        <taxon>Aspergillaceae</taxon>
        <taxon>Penicillium</taxon>
    </lineage>
</organism>
<name>A0A1Q5UBY5_9EURO</name>
<evidence type="ECO:0000313" key="2">
    <source>
        <dbReference type="Proteomes" id="UP000186955"/>
    </source>
</evidence>